<organism evidence="13 14">
    <name type="scientific">Ruegeria faecimaris</name>
    <dbReference type="NCBI Taxonomy" id="686389"/>
    <lineage>
        <taxon>Bacteria</taxon>
        <taxon>Pseudomonadati</taxon>
        <taxon>Pseudomonadota</taxon>
        <taxon>Alphaproteobacteria</taxon>
        <taxon>Rhodobacterales</taxon>
        <taxon>Roseobacteraceae</taxon>
        <taxon>Ruegeria</taxon>
    </lineage>
</organism>
<feature type="domain" description="HAMP" evidence="12">
    <location>
        <begin position="190"/>
        <end position="242"/>
    </location>
</feature>
<accession>A0A521DJD9</accession>
<protein>
    <recommendedName>
        <fullName evidence="3">histidine kinase</fullName>
        <ecNumber evidence="3">2.7.13.3</ecNumber>
    </recommendedName>
</protein>
<dbReference type="PANTHER" id="PTHR45436">
    <property type="entry name" value="SENSOR HISTIDINE KINASE YKOH"/>
    <property type="match status" value="1"/>
</dbReference>
<dbReference type="InterPro" id="IPR050428">
    <property type="entry name" value="TCS_sensor_his_kinase"/>
</dbReference>
<dbReference type="PANTHER" id="PTHR45436:SF1">
    <property type="entry name" value="SENSOR PROTEIN QSEC"/>
    <property type="match status" value="1"/>
</dbReference>
<dbReference type="Gene3D" id="6.10.340.10">
    <property type="match status" value="1"/>
</dbReference>
<keyword evidence="7 13" id="KW-0418">Kinase</keyword>
<dbReference type="EC" id="2.7.13.3" evidence="3"/>
<feature type="transmembrane region" description="Helical" evidence="10">
    <location>
        <begin position="12"/>
        <end position="35"/>
    </location>
</feature>
<dbReference type="Proteomes" id="UP000319555">
    <property type="component" value="Unassembled WGS sequence"/>
</dbReference>
<dbReference type="SUPFAM" id="SSF55874">
    <property type="entry name" value="ATPase domain of HSP90 chaperone/DNA topoisomerase II/histidine kinase"/>
    <property type="match status" value="1"/>
</dbReference>
<dbReference type="OrthoDB" id="913606at2"/>
<evidence type="ECO:0000256" key="3">
    <source>
        <dbReference type="ARBA" id="ARBA00012438"/>
    </source>
</evidence>
<keyword evidence="10" id="KW-0472">Membrane</keyword>
<comment type="subcellular location">
    <subcellularLocation>
        <location evidence="2">Membrane</location>
    </subcellularLocation>
</comment>
<keyword evidence="6 10" id="KW-0812">Transmembrane</keyword>
<evidence type="ECO:0000256" key="5">
    <source>
        <dbReference type="ARBA" id="ARBA00022679"/>
    </source>
</evidence>
<comment type="catalytic activity">
    <reaction evidence="1">
        <text>ATP + protein L-histidine = ADP + protein N-phospho-L-histidine.</text>
        <dbReference type="EC" id="2.7.13.3"/>
    </reaction>
</comment>
<dbReference type="InterPro" id="IPR003594">
    <property type="entry name" value="HATPase_dom"/>
</dbReference>
<gene>
    <name evidence="13" type="ORF">SAMN06265380_106118</name>
</gene>
<keyword evidence="14" id="KW-1185">Reference proteome</keyword>
<evidence type="ECO:0000256" key="2">
    <source>
        <dbReference type="ARBA" id="ARBA00004370"/>
    </source>
</evidence>
<evidence type="ECO:0000256" key="7">
    <source>
        <dbReference type="ARBA" id="ARBA00022777"/>
    </source>
</evidence>
<keyword evidence="9" id="KW-0902">Two-component regulatory system</keyword>
<reference evidence="13 14" key="1">
    <citation type="submission" date="2017-05" db="EMBL/GenBank/DDBJ databases">
        <authorList>
            <person name="Varghese N."/>
            <person name="Submissions S."/>
        </authorList>
    </citation>
    <scope>NUCLEOTIDE SEQUENCE [LARGE SCALE GENOMIC DNA]</scope>
    <source>
        <strain evidence="13 14">DSM 28009</strain>
    </source>
</reference>
<evidence type="ECO:0000259" key="11">
    <source>
        <dbReference type="PROSITE" id="PS50109"/>
    </source>
</evidence>
<dbReference type="SMART" id="SM00387">
    <property type="entry name" value="HATPase_c"/>
    <property type="match status" value="1"/>
</dbReference>
<keyword evidence="8 10" id="KW-1133">Transmembrane helix</keyword>
<dbReference type="GO" id="GO:0005886">
    <property type="term" value="C:plasma membrane"/>
    <property type="evidence" value="ECO:0007669"/>
    <property type="project" value="TreeGrafter"/>
</dbReference>
<evidence type="ECO:0000256" key="8">
    <source>
        <dbReference type="ARBA" id="ARBA00022989"/>
    </source>
</evidence>
<dbReference type="Pfam" id="PF00512">
    <property type="entry name" value="HisKA"/>
    <property type="match status" value="1"/>
</dbReference>
<evidence type="ECO:0000313" key="14">
    <source>
        <dbReference type="Proteomes" id="UP000319555"/>
    </source>
</evidence>
<dbReference type="InterPro" id="IPR036890">
    <property type="entry name" value="HATPase_C_sf"/>
</dbReference>
<dbReference type="GO" id="GO:0000155">
    <property type="term" value="F:phosphorelay sensor kinase activity"/>
    <property type="evidence" value="ECO:0007669"/>
    <property type="project" value="InterPro"/>
</dbReference>
<dbReference type="InterPro" id="IPR003660">
    <property type="entry name" value="HAMP_dom"/>
</dbReference>
<dbReference type="Pfam" id="PF02518">
    <property type="entry name" value="HATPase_c"/>
    <property type="match status" value="1"/>
</dbReference>
<dbReference type="InterPro" id="IPR003661">
    <property type="entry name" value="HisK_dim/P_dom"/>
</dbReference>
<evidence type="ECO:0000256" key="10">
    <source>
        <dbReference type="SAM" id="Phobius"/>
    </source>
</evidence>
<evidence type="ECO:0000313" key="13">
    <source>
        <dbReference type="EMBL" id="SMO71839.1"/>
    </source>
</evidence>
<evidence type="ECO:0000256" key="6">
    <source>
        <dbReference type="ARBA" id="ARBA00022692"/>
    </source>
</evidence>
<dbReference type="Gene3D" id="1.10.287.130">
    <property type="match status" value="1"/>
</dbReference>
<evidence type="ECO:0000256" key="1">
    <source>
        <dbReference type="ARBA" id="ARBA00000085"/>
    </source>
</evidence>
<dbReference type="Gene3D" id="3.30.565.10">
    <property type="entry name" value="Histidine kinase-like ATPase, C-terminal domain"/>
    <property type="match status" value="1"/>
</dbReference>
<dbReference type="InterPro" id="IPR036097">
    <property type="entry name" value="HisK_dim/P_sf"/>
</dbReference>
<dbReference type="InterPro" id="IPR005467">
    <property type="entry name" value="His_kinase_dom"/>
</dbReference>
<evidence type="ECO:0000256" key="4">
    <source>
        <dbReference type="ARBA" id="ARBA00022553"/>
    </source>
</evidence>
<feature type="domain" description="Histidine kinase" evidence="11">
    <location>
        <begin position="250"/>
        <end position="460"/>
    </location>
</feature>
<name>A0A521DJD9_9RHOB</name>
<keyword evidence="4" id="KW-0597">Phosphoprotein</keyword>
<proteinExistence type="predicted"/>
<dbReference type="Pfam" id="PF08521">
    <property type="entry name" value="2CSK_N"/>
    <property type="match status" value="1"/>
</dbReference>
<sequence>MTRLRLPHSLTARVLSAVVLILILGGFLVGLSIWANGRLAARQAYDRLLLGAASDIAESVRIQDGQPFVDLPVSAFQLLAQAPDDRIFYAVQVPDGPFITGLDRDTVIEVPPQTGTTPVYFASDLNGEPARFVRVTRLFAERDFSGEVEILVGQTLRARQSMTVGLMRDALLPMAVAGMLLLIMSWFVTRSALRPLEALSDDLTRRDPYDLTPMASDGLPRELQVMLSAMNRFMGRLDRQVDTMRNLIADTAHQLRTPVAAIRVQAEIAQDDPDPPARTRALDRLLGRTRSLGTLLDQLLSRAMVIHRIDSAPRLPVDLREVALDVLEHSDHELMAPTIEVRLEIGDTPVLVNGDAFSIGEAAKNLLGNALRHGLPPVRIGAAQEGARAVLWVRDQGSGPATIIADQLGDRFNRSTGSGEDSTGLGLSIVKSTAEAFDGRVEMGRDETGFRAALSFPARTDESST</sequence>
<feature type="transmembrane region" description="Helical" evidence="10">
    <location>
        <begin position="170"/>
        <end position="188"/>
    </location>
</feature>
<dbReference type="SUPFAM" id="SSF47384">
    <property type="entry name" value="Homodimeric domain of signal transducing histidine kinase"/>
    <property type="match status" value="1"/>
</dbReference>
<keyword evidence="5" id="KW-0808">Transferase</keyword>
<dbReference type="AlphaFoldDB" id="A0A521DJD9"/>
<evidence type="ECO:0000256" key="9">
    <source>
        <dbReference type="ARBA" id="ARBA00023012"/>
    </source>
</evidence>
<dbReference type="EMBL" id="FXTE01000006">
    <property type="protein sequence ID" value="SMO71839.1"/>
    <property type="molecule type" value="Genomic_DNA"/>
</dbReference>
<evidence type="ECO:0000259" key="12">
    <source>
        <dbReference type="PROSITE" id="PS50885"/>
    </source>
</evidence>
<dbReference type="SMART" id="SM00388">
    <property type="entry name" value="HisKA"/>
    <property type="match status" value="1"/>
</dbReference>
<dbReference type="PROSITE" id="PS50885">
    <property type="entry name" value="HAMP"/>
    <property type="match status" value="1"/>
</dbReference>
<dbReference type="InterPro" id="IPR013727">
    <property type="entry name" value="2CSK_N"/>
</dbReference>
<dbReference type="PROSITE" id="PS50109">
    <property type="entry name" value="HIS_KIN"/>
    <property type="match status" value="1"/>
</dbReference>
<dbReference type="RefSeq" id="WP_142637499.1">
    <property type="nucleotide sequence ID" value="NZ_FXTE01000006.1"/>
</dbReference>
<dbReference type="CDD" id="cd00082">
    <property type="entry name" value="HisKA"/>
    <property type="match status" value="1"/>
</dbReference>